<proteinExistence type="predicted"/>
<keyword evidence="2" id="KW-1185">Reference proteome</keyword>
<gene>
    <name evidence="1" type="ORF">GSF22_16575</name>
</gene>
<reference evidence="1 2" key="1">
    <citation type="submission" date="2019-12" db="EMBL/GenBank/DDBJ databases">
        <title>Whole genome sequencing of endophytic Actinobacterium Micromonospora sp. MPMI6T.</title>
        <authorList>
            <person name="Evv R."/>
            <person name="Podile A.R."/>
        </authorList>
    </citation>
    <scope>NUCLEOTIDE SEQUENCE [LARGE SCALE GENOMIC DNA]</scope>
    <source>
        <strain evidence="1 2">MPMI6</strain>
    </source>
</reference>
<comment type="caution">
    <text evidence="1">The sequence shown here is derived from an EMBL/GenBank/DDBJ whole genome shotgun (WGS) entry which is preliminary data.</text>
</comment>
<evidence type="ECO:0008006" key="3">
    <source>
        <dbReference type="Google" id="ProtNLM"/>
    </source>
</evidence>
<organism evidence="1 2">
    <name type="scientific">Micromonospora echinofusca</name>
    <dbReference type="NCBI Taxonomy" id="47858"/>
    <lineage>
        <taxon>Bacteria</taxon>
        <taxon>Bacillati</taxon>
        <taxon>Actinomycetota</taxon>
        <taxon>Actinomycetes</taxon>
        <taxon>Micromonosporales</taxon>
        <taxon>Micromonosporaceae</taxon>
        <taxon>Micromonospora</taxon>
    </lineage>
</organism>
<accession>A0ABS3VSS8</accession>
<evidence type="ECO:0000313" key="2">
    <source>
        <dbReference type="Proteomes" id="UP000823521"/>
    </source>
</evidence>
<dbReference type="Proteomes" id="UP000823521">
    <property type="component" value="Unassembled WGS sequence"/>
</dbReference>
<name>A0ABS3VSS8_MICEH</name>
<dbReference type="EMBL" id="WVUH01000134">
    <property type="protein sequence ID" value="MBO4207607.1"/>
    <property type="molecule type" value="Genomic_DNA"/>
</dbReference>
<protein>
    <recommendedName>
        <fullName evidence="3">4Fe-4S Wbl-type domain-containing protein</fullName>
    </recommendedName>
</protein>
<evidence type="ECO:0000313" key="1">
    <source>
        <dbReference type="EMBL" id="MBO4207607.1"/>
    </source>
</evidence>
<sequence length="66" mass="7187">MTGAYLSAAQLRSRMVLAARWIVAEHWPADDGRCPVCRVPDCLAIASAHAYLDATGTPHLPRGRRS</sequence>
<dbReference type="RefSeq" id="WP_208814512.1">
    <property type="nucleotide sequence ID" value="NZ_WVUH01000134.1"/>
</dbReference>